<dbReference type="EMBL" id="BKAG01000022">
    <property type="protein sequence ID" value="GEP43883.1"/>
    <property type="molecule type" value="Genomic_DNA"/>
</dbReference>
<organism evidence="2 3">
    <name type="scientific">Brevifollis gellanilyticus</name>
    <dbReference type="NCBI Taxonomy" id="748831"/>
    <lineage>
        <taxon>Bacteria</taxon>
        <taxon>Pseudomonadati</taxon>
        <taxon>Verrucomicrobiota</taxon>
        <taxon>Verrucomicrobiia</taxon>
        <taxon>Verrucomicrobiales</taxon>
        <taxon>Verrucomicrobiaceae</taxon>
    </lineage>
</organism>
<evidence type="ECO:0000313" key="3">
    <source>
        <dbReference type="Proteomes" id="UP000321577"/>
    </source>
</evidence>
<name>A0A512MAX4_9BACT</name>
<feature type="compositionally biased region" description="Pro residues" evidence="1">
    <location>
        <begin position="414"/>
        <end position="432"/>
    </location>
</feature>
<keyword evidence="3" id="KW-1185">Reference proteome</keyword>
<protein>
    <submittedName>
        <fullName evidence="2">Uncharacterized protein</fullName>
    </submittedName>
</protein>
<feature type="region of interest" description="Disordered" evidence="1">
    <location>
        <begin position="410"/>
        <end position="433"/>
    </location>
</feature>
<evidence type="ECO:0000256" key="1">
    <source>
        <dbReference type="SAM" id="MobiDB-lite"/>
    </source>
</evidence>
<reference evidence="2 3" key="1">
    <citation type="submission" date="2019-07" db="EMBL/GenBank/DDBJ databases">
        <title>Whole genome shotgun sequence of Brevifollis gellanilyticus NBRC 108608.</title>
        <authorList>
            <person name="Hosoyama A."/>
            <person name="Uohara A."/>
            <person name="Ohji S."/>
            <person name="Ichikawa N."/>
        </authorList>
    </citation>
    <scope>NUCLEOTIDE SEQUENCE [LARGE SCALE GENOMIC DNA]</scope>
    <source>
        <strain evidence="2 3">NBRC 108608</strain>
    </source>
</reference>
<accession>A0A512MAX4</accession>
<comment type="caution">
    <text evidence="2">The sequence shown here is derived from an EMBL/GenBank/DDBJ whole genome shotgun (WGS) entry which is preliminary data.</text>
</comment>
<sequence length="671" mass="73217">MRDLYVSGNSGNSTLTTHSAGMYLLSAGDRACSPSATVAPWAYPRSFYLWNWLWSIPPTYHFLPVTGERQIKGFTVVEPASETAVKLNDLNYPEGTQGVGMNLEVSLKDKDVSFYNVQMREVVLGPATGVTGIFEKMNPSRLVHQPNPNWVNLTKDNRWTDLAEFHGFPIHEWGPGKFEWNIGVEWRVAGGLSKALPTTRHQVHTMLDNSGSSTITKSFGTQAPLEATRKMPAQFEINSLDRYVEVKVPESLVSEMGGINDFNLRISNSSGEIYDVSLSNATIYQQPSNPSVVEGVFFPSSEAETPWSANQFRNSRAPVAVSKFGSTYKFITCFDRLDVIQVELWRTGSPQDKLARRHTLVAYQHMADLIAMLESTFREAQLWHDVGGYQPVLPFPPPLQQVFASALAGTSVAAPPPPPPPGAAPPPPPPPGQVAASGWGLSFRNLVSKCCSTVYDTVRNGVINGVVIQVEAVKIDVIGAQGFVQGFIAGCKSDYQELTELAEMIAHPVQTAKSLYEGFRGLCSMSMAELKGIPAVMLQQFLGNATKQLSWVDPKGPDGLDLIIYVTGYGAGYLTEQLVKTVVLGVFAVTANIARAAVMGSKIAQTMKALKVLKVGQSIFGALDATKEFAAKISKAKNLIMRTATQWVKQRTGMNKLEAMVKRTLQAGCTN</sequence>
<dbReference type="AlphaFoldDB" id="A0A512MAX4"/>
<evidence type="ECO:0000313" key="2">
    <source>
        <dbReference type="EMBL" id="GEP43883.1"/>
    </source>
</evidence>
<proteinExistence type="predicted"/>
<gene>
    <name evidence="2" type="ORF">BGE01nite_31740</name>
</gene>
<dbReference type="Proteomes" id="UP000321577">
    <property type="component" value="Unassembled WGS sequence"/>
</dbReference>